<evidence type="ECO:0000313" key="14">
    <source>
        <dbReference type="EMBL" id="TSE24245.1"/>
    </source>
</evidence>
<dbReference type="EMBL" id="VJNC01000001">
    <property type="protein sequence ID" value="TSE24245.1"/>
    <property type="molecule type" value="Genomic_DNA"/>
</dbReference>
<evidence type="ECO:0000256" key="6">
    <source>
        <dbReference type="ARBA" id="ARBA00022801"/>
    </source>
</evidence>
<evidence type="ECO:0000256" key="5">
    <source>
        <dbReference type="ARBA" id="ARBA00022692"/>
    </source>
</evidence>
<dbReference type="SUPFAM" id="SSF50156">
    <property type="entry name" value="PDZ domain-like"/>
    <property type="match status" value="2"/>
</dbReference>
<evidence type="ECO:0000256" key="11">
    <source>
        <dbReference type="RuleBase" id="RU362031"/>
    </source>
</evidence>
<evidence type="ECO:0000256" key="2">
    <source>
        <dbReference type="ARBA" id="ARBA00004141"/>
    </source>
</evidence>
<dbReference type="OrthoDB" id="9782003at2"/>
<keyword evidence="16" id="KW-1185">Reference proteome</keyword>
<dbReference type="PROSITE" id="PS50106">
    <property type="entry name" value="PDZ"/>
    <property type="match status" value="1"/>
</dbReference>
<dbReference type="Proteomes" id="UP000315577">
    <property type="component" value="Unassembled WGS sequence"/>
</dbReference>
<dbReference type="InterPro" id="IPR036034">
    <property type="entry name" value="PDZ_sf"/>
</dbReference>
<evidence type="ECO:0000256" key="1">
    <source>
        <dbReference type="ARBA" id="ARBA00001947"/>
    </source>
</evidence>
<keyword evidence="9 11" id="KW-0482">Metalloprotease</keyword>
<reference evidence="14 16" key="2">
    <citation type="submission" date="2019-07" db="EMBL/GenBank/DDBJ databases">
        <title>Tepidimonas ignava SPS-1037 draft genome.</title>
        <authorList>
            <person name="Da Costa M.S."/>
            <person name="Froufe H.J.C."/>
            <person name="Egas C."/>
            <person name="Albuquerque L."/>
        </authorList>
    </citation>
    <scope>NUCLEOTIDE SEQUENCE [LARGE SCALE GENOMIC DNA]</scope>
    <source>
        <strain evidence="14 16">SPS-1037</strain>
    </source>
</reference>
<organism evidence="13 15">
    <name type="scientific">Tepidimonas ignava</name>
    <dbReference type="NCBI Taxonomy" id="114249"/>
    <lineage>
        <taxon>Bacteria</taxon>
        <taxon>Pseudomonadati</taxon>
        <taxon>Pseudomonadota</taxon>
        <taxon>Betaproteobacteria</taxon>
        <taxon>Burkholderiales</taxon>
        <taxon>Tepidimonas</taxon>
    </lineage>
</organism>
<evidence type="ECO:0000256" key="7">
    <source>
        <dbReference type="ARBA" id="ARBA00022833"/>
    </source>
</evidence>
<dbReference type="InterPro" id="IPR008915">
    <property type="entry name" value="Peptidase_M50"/>
</dbReference>
<reference evidence="13 15" key="1">
    <citation type="submission" date="2019-03" db="EMBL/GenBank/DDBJ databases">
        <title>Genomic Encyclopedia of Type Strains, Phase IV (KMG-IV): sequencing the most valuable type-strain genomes for metagenomic binning, comparative biology and taxonomic classification.</title>
        <authorList>
            <person name="Goeker M."/>
        </authorList>
    </citation>
    <scope>NUCLEOTIDE SEQUENCE [LARGE SCALE GENOMIC DNA]</scope>
    <source>
        <strain evidence="13 15">DSM 12034</strain>
    </source>
</reference>
<feature type="domain" description="PDZ" evidence="12">
    <location>
        <begin position="200"/>
        <end position="263"/>
    </location>
</feature>
<evidence type="ECO:0000256" key="10">
    <source>
        <dbReference type="ARBA" id="ARBA00023136"/>
    </source>
</evidence>
<evidence type="ECO:0000256" key="9">
    <source>
        <dbReference type="ARBA" id="ARBA00023049"/>
    </source>
</evidence>
<dbReference type="AlphaFoldDB" id="A0A4R3LIW3"/>
<keyword evidence="4 13" id="KW-0645">Protease</keyword>
<evidence type="ECO:0000259" key="12">
    <source>
        <dbReference type="PROSITE" id="PS50106"/>
    </source>
</evidence>
<dbReference type="GO" id="GO:0006508">
    <property type="term" value="P:proteolysis"/>
    <property type="evidence" value="ECO:0007669"/>
    <property type="project" value="UniProtKB-KW"/>
</dbReference>
<keyword evidence="7 11" id="KW-0862">Zinc</keyword>
<dbReference type="RefSeq" id="WP_132961565.1">
    <property type="nucleotide sequence ID" value="NZ_SMAH01000002.1"/>
</dbReference>
<dbReference type="Proteomes" id="UP000295536">
    <property type="component" value="Unassembled WGS sequence"/>
</dbReference>
<dbReference type="Pfam" id="PF02163">
    <property type="entry name" value="Peptidase_M50"/>
    <property type="match status" value="1"/>
</dbReference>
<dbReference type="Pfam" id="PF17820">
    <property type="entry name" value="PDZ_6"/>
    <property type="match status" value="1"/>
</dbReference>
<accession>A0A4R3LIW3</accession>
<evidence type="ECO:0000313" key="15">
    <source>
        <dbReference type="Proteomes" id="UP000295536"/>
    </source>
</evidence>
<comment type="similarity">
    <text evidence="3 11">Belongs to the peptidase M50B family.</text>
</comment>
<evidence type="ECO:0000256" key="4">
    <source>
        <dbReference type="ARBA" id="ARBA00022670"/>
    </source>
</evidence>
<evidence type="ECO:0000313" key="16">
    <source>
        <dbReference type="Proteomes" id="UP000315577"/>
    </source>
</evidence>
<evidence type="ECO:0000256" key="8">
    <source>
        <dbReference type="ARBA" id="ARBA00022989"/>
    </source>
</evidence>
<keyword evidence="10 11" id="KW-0472">Membrane</keyword>
<sequence>MQTVLWFLVAIGLLIAVHEWGHYRMAVACGVPVLRFSIGFGRPLLRWRNRAGTEFVVAALPLGGYVRMLDGREGPVPPEQRHLAFDAQPLRKRAAIVAAGPLANLGLAVLLYAWVAWWGVPQAEPVLGSPAPGSVAEQAGLRAGERVAAVRIEDDDTAQPVRSFDELRWQLTQAALQRRDVTLLLGPAPELATRSVPLPLAQLQARDVDAELVQRIGLVAPWSAPVVGEVLPDGAAAAAGVREGDRVLAVDERPVEDAAQLRAWIRTSVDAQGQPRTQRWRVERAGRTLELDVTPRPERQGDAWVGRVGAMIGAPPALIVVADEPLDALAHGVRRTWEVSALSLQMLARMVVGEASLRNLSGPLTIADYAGKSAALGWVAFVTFLALVSTSLGVLNLLPLPVLDGGHLMYYLWEAVVGRPPSPAWMARLQRAGMVVLAALMSLAIVNDLTRLLG</sequence>
<dbReference type="InterPro" id="IPR001478">
    <property type="entry name" value="PDZ"/>
</dbReference>
<keyword evidence="5 11" id="KW-0812">Transmembrane</keyword>
<dbReference type="InterPro" id="IPR004387">
    <property type="entry name" value="Pept_M50_Zn"/>
</dbReference>
<dbReference type="NCBIfam" id="TIGR00054">
    <property type="entry name" value="RIP metalloprotease RseP"/>
    <property type="match status" value="1"/>
</dbReference>
<dbReference type="GO" id="GO:0046872">
    <property type="term" value="F:metal ion binding"/>
    <property type="evidence" value="ECO:0007669"/>
    <property type="project" value="UniProtKB-KW"/>
</dbReference>
<evidence type="ECO:0000256" key="3">
    <source>
        <dbReference type="ARBA" id="ARBA00007931"/>
    </source>
</evidence>
<comment type="caution">
    <text evidence="11">Lacks conserved residue(s) required for the propagation of feature annotation.</text>
</comment>
<dbReference type="EMBL" id="SMAH01000002">
    <property type="protein sequence ID" value="TCS99418.1"/>
    <property type="molecule type" value="Genomic_DNA"/>
</dbReference>
<comment type="subcellular location">
    <subcellularLocation>
        <location evidence="2">Membrane</location>
        <topology evidence="2">Multi-pass membrane protein</topology>
    </subcellularLocation>
</comment>
<dbReference type="EC" id="3.4.24.-" evidence="11"/>
<dbReference type="PANTHER" id="PTHR42837">
    <property type="entry name" value="REGULATOR OF SIGMA-E PROTEASE RSEP"/>
    <property type="match status" value="1"/>
</dbReference>
<comment type="cofactor">
    <cofactor evidence="1 11">
        <name>Zn(2+)</name>
        <dbReference type="ChEBI" id="CHEBI:29105"/>
    </cofactor>
</comment>
<protein>
    <recommendedName>
        <fullName evidence="11">Zinc metalloprotease</fullName>
        <ecNumber evidence="11">3.4.24.-</ecNumber>
    </recommendedName>
</protein>
<keyword evidence="8 11" id="KW-1133">Transmembrane helix</keyword>
<comment type="caution">
    <text evidence="13">The sequence shown here is derived from an EMBL/GenBank/DDBJ whole genome shotgun (WGS) entry which is preliminary data.</text>
</comment>
<feature type="transmembrane region" description="Helical" evidence="11">
    <location>
        <begin position="94"/>
        <end position="115"/>
    </location>
</feature>
<dbReference type="Gene3D" id="2.30.42.10">
    <property type="match status" value="2"/>
</dbReference>
<dbReference type="GO" id="GO:0004222">
    <property type="term" value="F:metalloendopeptidase activity"/>
    <property type="evidence" value="ECO:0007669"/>
    <property type="project" value="InterPro"/>
</dbReference>
<gene>
    <name evidence="14" type="primary">rseP</name>
    <name evidence="13" type="ORF">EDC36_10295</name>
    <name evidence="14" type="ORF">Tigna_00248</name>
</gene>
<keyword evidence="6 11" id="KW-0378">Hydrolase</keyword>
<dbReference type="CDD" id="cd06163">
    <property type="entry name" value="S2P-M50_PDZ_RseP-like"/>
    <property type="match status" value="1"/>
</dbReference>
<dbReference type="PANTHER" id="PTHR42837:SF2">
    <property type="entry name" value="MEMBRANE METALLOPROTEASE ARASP2, CHLOROPLASTIC-RELATED"/>
    <property type="match status" value="1"/>
</dbReference>
<keyword evidence="11" id="KW-0479">Metal-binding</keyword>
<evidence type="ECO:0000313" key="13">
    <source>
        <dbReference type="EMBL" id="TCS99418.1"/>
    </source>
</evidence>
<dbReference type="SMART" id="SM00228">
    <property type="entry name" value="PDZ"/>
    <property type="match status" value="2"/>
</dbReference>
<dbReference type="InterPro" id="IPR041489">
    <property type="entry name" value="PDZ_6"/>
</dbReference>
<dbReference type="GO" id="GO:0016020">
    <property type="term" value="C:membrane"/>
    <property type="evidence" value="ECO:0007669"/>
    <property type="project" value="UniProtKB-SubCell"/>
</dbReference>
<name>A0A4R3LIW3_9BURK</name>
<proteinExistence type="inferred from homology"/>